<keyword evidence="2" id="KW-1185">Reference proteome</keyword>
<protein>
    <submittedName>
        <fullName evidence="1">Uncharacterized protein</fullName>
    </submittedName>
</protein>
<dbReference type="Proteomes" id="UP000053780">
    <property type="component" value="Unassembled WGS sequence"/>
</dbReference>
<sequence length="154" mass="18371">MDNNQIILHLLTTGIYNKSQIINLNEINTILRQIHFEVVEWYDKSVYILKNTSNKDIILGYDENENKEIINIFEKIVCKKEVKSDLIHSLVQNNWLEYVKNELILSKRCLVIFKNEILEFKGRYVLCCICNFLVDGKEMHEYCKNIMDEKNCNY</sequence>
<evidence type="ECO:0000313" key="1">
    <source>
        <dbReference type="EMBL" id="EQB61887.1"/>
    </source>
</evidence>
<organism evidence="1 2">
    <name type="scientific">Vairimorpha apis BRL 01</name>
    <dbReference type="NCBI Taxonomy" id="1037528"/>
    <lineage>
        <taxon>Eukaryota</taxon>
        <taxon>Fungi</taxon>
        <taxon>Fungi incertae sedis</taxon>
        <taxon>Microsporidia</taxon>
        <taxon>Nosematidae</taxon>
        <taxon>Vairimorpha</taxon>
    </lineage>
</organism>
<evidence type="ECO:0000313" key="2">
    <source>
        <dbReference type="Proteomes" id="UP000053780"/>
    </source>
</evidence>
<gene>
    <name evidence="1" type="ORF">NAPIS_ORF00552</name>
</gene>
<proteinExistence type="predicted"/>
<dbReference type="OrthoDB" id="2186070at2759"/>
<dbReference type="VEuPathDB" id="MicrosporidiaDB:NAPIS_ORF00552"/>
<name>T0L2V1_9MICR</name>
<dbReference type="HOGENOM" id="CLU_1704221_0_0_1"/>
<accession>T0L2V1</accession>
<dbReference type="EMBL" id="KE647071">
    <property type="protein sequence ID" value="EQB61887.1"/>
    <property type="molecule type" value="Genomic_DNA"/>
</dbReference>
<reference evidence="1 2" key="1">
    <citation type="journal article" date="2013" name="BMC Genomics">
        <title>Genome sequencing and comparative genomics of honey bee microsporidia, Nosema apis reveal novel insights into host-parasite interactions.</title>
        <authorList>
            <person name="Chen Yp."/>
            <person name="Pettis J.S."/>
            <person name="Zhao Y."/>
            <person name="Liu X."/>
            <person name="Tallon L.J."/>
            <person name="Sadzewicz L.D."/>
            <person name="Li R."/>
            <person name="Zheng H."/>
            <person name="Huang S."/>
            <person name="Zhang X."/>
            <person name="Hamilton M.C."/>
            <person name="Pernal S.F."/>
            <person name="Melathopoulos A.P."/>
            <person name="Yan X."/>
            <person name="Evans J.D."/>
        </authorList>
    </citation>
    <scope>NUCLEOTIDE SEQUENCE [LARGE SCALE GENOMIC DNA]</scope>
    <source>
        <strain evidence="1 2">BRL 01</strain>
    </source>
</reference>
<dbReference type="AlphaFoldDB" id="T0L2V1"/>